<dbReference type="InterPro" id="IPR010742">
    <property type="entry name" value="RCAF1"/>
</dbReference>
<dbReference type="STRING" id="29170.A0A368GFQ5"/>
<evidence type="ECO:0000256" key="4">
    <source>
        <dbReference type="ARBA" id="ARBA00022824"/>
    </source>
</evidence>
<dbReference type="Pfam" id="PF07019">
    <property type="entry name" value="EMC6"/>
    <property type="match status" value="1"/>
</dbReference>
<dbReference type="Proteomes" id="UP000252519">
    <property type="component" value="Unassembled WGS sequence"/>
</dbReference>
<dbReference type="EMBL" id="JOJR01000165">
    <property type="protein sequence ID" value="RCN43223.1"/>
    <property type="molecule type" value="Genomic_DNA"/>
</dbReference>
<evidence type="ECO:0000256" key="1">
    <source>
        <dbReference type="ARBA" id="ARBA00004477"/>
    </source>
</evidence>
<keyword evidence="4" id="KW-0256">Endoplasmic reticulum</keyword>
<dbReference type="GO" id="GO:0005739">
    <property type="term" value="C:mitochondrion"/>
    <property type="evidence" value="ECO:0007669"/>
    <property type="project" value="GOC"/>
</dbReference>
<keyword evidence="10" id="KW-1185">Reference proteome</keyword>
<name>A0A368GFQ5_ANCCA</name>
<keyword evidence="6 7" id="KW-0472">Membrane</keyword>
<evidence type="ECO:0000256" key="7">
    <source>
        <dbReference type="SAM" id="Phobius"/>
    </source>
</evidence>
<evidence type="ECO:0000313" key="9">
    <source>
        <dbReference type="EMBL" id="RCN43223.1"/>
    </source>
</evidence>
<evidence type="ECO:0000256" key="8">
    <source>
        <dbReference type="SAM" id="SignalP"/>
    </source>
</evidence>
<dbReference type="PANTHER" id="PTHR12906">
    <property type="entry name" value="PROTEIN C20ORF24 RAB5-INTERACTING PROTEIN"/>
    <property type="match status" value="1"/>
</dbReference>
<dbReference type="InterPro" id="IPR029008">
    <property type="entry name" value="EMC6-like"/>
</dbReference>
<reference evidence="9 10" key="1">
    <citation type="submission" date="2014-10" db="EMBL/GenBank/DDBJ databases">
        <title>Draft genome of the hookworm Ancylostoma caninum.</title>
        <authorList>
            <person name="Mitreva M."/>
        </authorList>
    </citation>
    <scope>NUCLEOTIDE SEQUENCE [LARGE SCALE GENOMIC DNA]</scope>
    <source>
        <strain evidence="9 10">Baltimore</strain>
    </source>
</reference>
<accession>A0A368GFQ5</accession>
<dbReference type="GO" id="GO:0097250">
    <property type="term" value="P:mitochondrial respirasome assembly"/>
    <property type="evidence" value="ECO:0007669"/>
    <property type="project" value="InterPro"/>
</dbReference>
<dbReference type="AlphaFoldDB" id="A0A368GFQ5"/>
<evidence type="ECO:0000256" key="6">
    <source>
        <dbReference type="ARBA" id="ARBA00023136"/>
    </source>
</evidence>
<sequence>FKNLWSVLCYSVICFQLSKALRGGSEWSDKDELLDVVYWGKQILSLIIGIAFGAASMHGILAILAYVVISTMVAQHFVVKYQQVDEDEVGGFWELAKEGFGSAFATFMVAWITVYSALYHNSCSRLCFSSWYFVMKMLLLLWMVTCSISPFLSLASADAQTNTATFFILGQNSRFDNSKATAVKQAIIKQSERLAKKIQVFVPHLDFPEIIGFWAVWTLFSRIHSLAPSEWYIFLESDSHINGDILFDFLQHLNSQEKHFMGHGLHDENPVIIHHFYGYDRPDEEQFLFPDFACGFVLSRGLLDDLAKPSGPSSDPVLSQFSIDAKHEIALYIFIQSDMRLSSFPHLFCPRRGNDCAVFFEVSLFH</sequence>
<evidence type="ECO:0000256" key="3">
    <source>
        <dbReference type="ARBA" id="ARBA00022692"/>
    </source>
</evidence>
<dbReference type="PANTHER" id="PTHR12906:SF0">
    <property type="entry name" value="GEL COMPLEX SUBUNIT OPTI"/>
    <property type="match status" value="1"/>
</dbReference>
<dbReference type="GO" id="GO:0005789">
    <property type="term" value="C:endoplasmic reticulum membrane"/>
    <property type="evidence" value="ECO:0007669"/>
    <property type="project" value="UniProtKB-SubCell"/>
</dbReference>
<evidence type="ECO:0000313" key="10">
    <source>
        <dbReference type="Proteomes" id="UP000252519"/>
    </source>
</evidence>
<comment type="caution">
    <text evidence="9">The sequence shown here is derived from an EMBL/GenBank/DDBJ whole genome shotgun (WGS) entry which is preliminary data.</text>
</comment>
<evidence type="ECO:0000256" key="2">
    <source>
        <dbReference type="ARBA" id="ARBA00009436"/>
    </source>
</evidence>
<evidence type="ECO:0000256" key="5">
    <source>
        <dbReference type="ARBA" id="ARBA00022989"/>
    </source>
</evidence>
<keyword evidence="3 7" id="KW-0812">Transmembrane</keyword>
<feature type="transmembrane region" description="Helical" evidence="7">
    <location>
        <begin position="99"/>
        <end position="119"/>
    </location>
</feature>
<dbReference type="OrthoDB" id="286395at2759"/>
<proteinExistence type="inferred from homology"/>
<feature type="chain" id="PRO_5017008490" evidence="8">
    <location>
        <begin position="21"/>
        <end position="366"/>
    </location>
</feature>
<feature type="signal peptide" evidence="8">
    <location>
        <begin position="1"/>
        <end position="20"/>
    </location>
</feature>
<organism evidence="9 10">
    <name type="scientific">Ancylostoma caninum</name>
    <name type="common">Dog hookworm</name>
    <dbReference type="NCBI Taxonomy" id="29170"/>
    <lineage>
        <taxon>Eukaryota</taxon>
        <taxon>Metazoa</taxon>
        <taxon>Ecdysozoa</taxon>
        <taxon>Nematoda</taxon>
        <taxon>Chromadorea</taxon>
        <taxon>Rhabditida</taxon>
        <taxon>Rhabditina</taxon>
        <taxon>Rhabditomorpha</taxon>
        <taxon>Strongyloidea</taxon>
        <taxon>Ancylostomatidae</taxon>
        <taxon>Ancylostomatinae</taxon>
        <taxon>Ancylostoma</taxon>
    </lineage>
</organism>
<keyword evidence="5 7" id="KW-1133">Transmembrane helix</keyword>
<feature type="transmembrane region" description="Helical" evidence="7">
    <location>
        <begin position="131"/>
        <end position="152"/>
    </location>
</feature>
<comment type="similarity">
    <text evidence="2">Belongs to the EMC6 family.</text>
</comment>
<keyword evidence="8" id="KW-0732">Signal</keyword>
<gene>
    <name evidence="9" type="ORF">ANCCAN_10798</name>
</gene>
<protein>
    <submittedName>
        <fullName evidence="9">Rab5-interacting protein</fullName>
    </submittedName>
</protein>
<comment type="subcellular location">
    <subcellularLocation>
        <location evidence="1">Endoplasmic reticulum membrane</location>
        <topology evidence="1">Multi-pass membrane protein</topology>
    </subcellularLocation>
</comment>
<feature type="non-terminal residue" evidence="9">
    <location>
        <position position="1"/>
    </location>
</feature>
<dbReference type="Gene3D" id="3.90.550.50">
    <property type="match status" value="1"/>
</dbReference>